<dbReference type="AlphaFoldDB" id="A0AA42BB21"/>
<name>A0AA42BB21_9BACT</name>
<protein>
    <submittedName>
        <fullName evidence="1">Uncharacterized protein</fullName>
    </submittedName>
</protein>
<comment type="caution">
    <text evidence="1">The sequence shown here is derived from an EMBL/GenBank/DDBJ whole genome shotgun (WGS) entry which is preliminary data.</text>
</comment>
<gene>
    <name evidence="1" type="ORF">NET02_14750</name>
</gene>
<evidence type="ECO:0000313" key="2">
    <source>
        <dbReference type="Proteomes" id="UP001165306"/>
    </source>
</evidence>
<organism evidence="1 2">
    <name type="scientific">Thermalbibacter longus</name>
    <dbReference type="NCBI Taxonomy" id="2951981"/>
    <lineage>
        <taxon>Bacteria</taxon>
        <taxon>Pseudomonadati</taxon>
        <taxon>Thermomicrobiota</taxon>
        <taxon>Thermomicrobia</taxon>
        <taxon>Thermomicrobiales</taxon>
        <taxon>Thermomicrobiaceae</taxon>
        <taxon>Thermalbibacter</taxon>
    </lineage>
</organism>
<dbReference type="Proteomes" id="UP001165306">
    <property type="component" value="Unassembled WGS sequence"/>
</dbReference>
<dbReference type="EMBL" id="JAMSLR010000014">
    <property type="protein sequence ID" value="MCM8750407.1"/>
    <property type="molecule type" value="Genomic_DNA"/>
</dbReference>
<accession>A0AA42BB21</accession>
<sequence>MNRTMERRWTMGNPLTRWMREALAPGPVEAAWDYDGLVIEFVGDGVADRAEACVRCGRPIAPGEEVTVVNVDEDDGAILLGWPLCAACREQIEQRGTPLGHYAARSGY</sequence>
<evidence type="ECO:0000313" key="1">
    <source>
        <dbReference type="EMBL" id="MCM8750407.1"/>
    </source>
</evidence>
<reference evidence="1" key="1">
    <citation type="submission" date="2022-06" db="EMBL/GenBank/DDBJ databases">
        <title>CFH 74404 Thermomicrobiaceae sp.</title>
        <authorList>
            <person name="Ming H."/>
            <person name="Li W.-J."/>
            <person name="Zhao Z."/>
        </authorList>
    </citation>
    <scope>NUCLEOTIDE SEQUENCE</scope>
    <source>
        <strain evidence="1">CFH 74404</strain>
    </source>
</reference>
<keyword evidence="2" id="KW-1185">Reference proteome</keyword>
<proteinExistence type="predicted"/>